<dbReference type="NCBIfam" id="NF000582">
    <property type="entry name" value="PRK00006.1"/>
    <property type="match status" value="1"/>
</dbReference>
<dbReference type="InterPro" id="IPR013114">
    <property type="entry name" value="FabA_FabZ"/>
</dbReference>
<reference evidence="10 11" key="1">
    <citation type="journal article" date="2011" name="J. Bacteriol.">
        <title>Genome sequence of Taylorella equigenitalis MCE9, the causative agent of contagious equine metritis.</title>
        <authorList>
            <person name="Hebert L."/>
            <person name="Moumen B."/>
            <person name="Duquesne F."/>
            <person name="Breuil M.F."/>
            <person name="Laugier C."/>
            <person name="Batto J.M."/>
            <person name="Renault P."/>
            <person name="Petry S."/>
        </authorList>
    </citation>
    <scope>NUCLEOTIDE SEQUENCE [LARGE SCALE GENOMIC DNA]</scope>
    <source>
        <strain evidence="10 11">MCE9</strain>
    </source>
</reference>
<keyword evidence="5 9" id="KW-0441">Lipid A biosynthesis</keyword>
<dbReference type="Pfam" id="PF07977">
    <property type="entry name" value="FabA"/>
    <property type="match status" value="1"/>
</dbReference>
<dbReference type="PANTHER" id="PTHR30272:SF1">
    <property type="entry name" value="3-HYDROXYACYL-[ACYL-CARRIER-PROTEIN] DEHYDRATASE"/>
    <property type="match status" value="1"/>
</dbReference>
<accession>A0A654KIU2</accession>
<evidence type="ECO:0000256" key="8">
    <source>
        <dbReference type="ARBA" id="ARBA00025049"/>
    </source>
</evidence>
<dbReference type="FunFam" id="3.10.129.10:FF:000001">
    <property type="entry name" value="3-hydroxyacyl-[acyl-carrier-protein] dehydratase FabZ"/>
    <property type="match status" value="1"/>
</dbReference>
<comment type="similarity">
    <text evidence="2 9">Belongs to the thioester dehydratase family. FabZ subfamily.</text>
</comment>
<comment type="subcellular location">
    <subcellularLocation>
        <location evidence="1 9">Cytoplasm</location>
    </subcellularLocation>
</comment>
<evidence type="ECO:0000256" key="4">
    <source>
        <dbReference type="ARBA" id="ARBA00022516"/>
    </source>
</evidence>
<evidence type="ECO:0000256" key="5">
    <source>
        <dbReference type="ARBA" id="ARBA00022556"/>
    </source>
</evidence>
<dbReference type="GO" id="GO:0006633">
    <property type="term" value="P:fatty acid biosynthetic process"/>
    <property type="evidence" value="ECO:0007669"/>
    <property type="project" value="UniProtKB-UniRule"/>
</dbReference>
<dbReference type="GO" id="GO:0016020">
    <property type="term" value="C:membrane"/>
    <property type="evidence" value="ECO:0007669"/>
    <property type="project" value="GOC"/>
</dbReference>
<comment type="catalytic activity">
    <reaction evidence="9">
        <text>a (3R)-hydroxyacyl-[ACP] = a (2E)-enoyl-[ACP] + H2O</text>
        <dbReference type="Rhea" id="RHEA:13097"/>
        <dbReference type="Rhea" id="RHEA-COMP:9925"/>
        <dbReference type="Rhea" id="RHEA-COMP:9945"/>
        <dbReference type="ChEBI" id="CHEBI:15377"/>
        <dbReference type="ChEBI" id="CHEBI:78784"/>
        <dbReference type="ChEBI" id="CHEBI:78827"/>
        <dbReference type="EC" id="4.2.1.59"/>
    </reaction>
</comment>
<evidence type="ECO:0000256" key="6">
    <source>
        <dbReference type="ARBA" id="ARBA00023098"/>
    </source>
</evidence>
<evidence type="ECO:0000313" key="11">
    <source>
        <dbReference type="Proteomes" id="UP000007472"/>
    </source>
</evidence>
<dbReference type="KEGG" id="teq:TEQUI_1411"/>
<name>A0A654KIU2_TAYEM</name>
<dbReference type="SUPFAM" id="SSF54637">
    <property type="entry name" value="Thioesterase/thiol ester dehydrase-isomerase"/>
    <property type="match status" value="1"/>
</dbReference>
<keyword evidence="7 9" id="KW-0456">Lyase</keyword>
<gene>
    <name evidence="9" type="primary">fabZ</name>
    <name evidence="10" type="ordered locus">TEQUI_1411</name>
</gene>
<dbReference type="EC" id="4.2.1.59" evidence="9"/>
<keyword evidence="6 9" id="KW-0443">Lipid metabolism</keyword>
<evidence type="ECO:0000256" key="1">
    <source>
        <dbReference type="ARBA" id="ARBA00004496"/>
    </source>
</evidence>
<dbReference type="GO" id="GO:0009245">
    <property type="term" value="P:lipid A biosynthetic process"/>
    <property type="evidence" value="ECO:0007669"/>
    <property type="project" value="UniProtKB-UniRule"/>
</dbReference>
<dbReference type="InterPro" id="IPR029069">
    <property type="entry name" value="HotDog_dom_sf"/>
</dbReference>
<dbReference type="CDD" id="cd01288">
    <property type="entry name" value="FabZ"/>
    <property type="match status" value="1"/>
</dbReference>
<protein>
    <recommendedName>
        <fullName evidence="9">3-hydroxyacyl-[acyl-carrier-protein] dehydratase FabZ</fullName>
        <ecNumber evidence="9">4.2.1.59</ecNumber>
    </recommendedName>
    <alternativeName>
        <fullName evidence="9">(3R)-hydroxymyristoyl-[acyl-carrier-protein] dehydratase</fullName>
        <shortName evidence="9">(3R)-hydroxymyristoyl-ACP dehydrase</shortName>
    </alternativeName>
    <alternativeName>
        <fullName evidence="9">Beta-hydroxyacyl-ACP dehydratase</fullName>
    </alternativeName>
</protein>
<sequence>MSEINVAQLDIKEIMERIPHRYPMLLVDRVLEMEPAKRIVAIKNVTVNEPFFTGHFPEMPVMPGVFIIEAMAQCAAIFSFAKPNSSAVDTQEEIYYLVGVDDARFRRPVVPGDQLRFEVDAIRISKVMCKYDAKAYVDNQLVAEAKLMCAVRKVTE</sequence>
<evidence type="ECO:0000256" key="2">
    <source>
        <dbReference type="ARBA" id="ARBA00009174"/>
    </source>
</evidence>
<dbReference type="HAMAP" id="MF_00406">
    <property type="entry name" value="FabZ"/>
    <property type="match status" value="1"/>
</dbReference>
<dbReference type="AlphaFoldDB" id="A0A654KIU2"/>
<dbReference type="NCBIfam" id="TIGR01750">
    <property type="entry name" value="fabZ"/>
    <property type="match status" value="1"/>
</dbReference>
<dbReference type="Gene3D" id="3.10.129.10">
    <property type="entry name" value="Hotdog Thioesterase"/>
    <property type="match status" value="1"/>
</dbReference>
<comment type="function">
    <text evidence="8 9">Involved in unsaturated fatty acids biosynthesis. Catalyzes the dehydration of short chain beta-hydroxyacyl-ACPs and long chain saturated and unsaturated beta-hydroxyacyl-ACPs.</text>
</comment>
<dbReference type="GO" id="GO:0019171">
    <property type="term" value="F:(3R)-hydroxyacyl-[acyl-carrier-protein] dehydratase activity"/>
    <property type="evidence" value="ECO:0007669"/>
    <property type="project" value="UniProtKB-EC"/>
</dbReference>
<dbReference type="EMBL" id="CP002456">
    <property type="protein sequence ID" value="ADU92325.1"/>
    <property type="molecule type" value="Genomic_DNA"/>
</dbReference>
<evidence type="ECO:0000313" key="10">
    <source>
        <dbReference type="EMBL" id="ADU92325.1"/>
    </source>
</evidence>
<evidence type="ECO:0000256" key="3">
    <source>
        <dbReference type="ARBA" id="ARBA00022490"/>
    </source>
</evidence>
<organism evidence="10 11">
    <name type="scientific">Taylorella equigenitalis (strain MCE9)</name>
    <dbReference type="NCBI Taxonomy" id="937774"/>
    <lineage>
        <taxon>Bacteria</taxon>
        <taxon>Pseudomonadati</taxon>
        <taxon>Pseudomonadota</taxon>
        <taxon>Betaproteobacteria</taxon>
        <taxon>Burkholderiales</taxon>
        <taxon>Alcaligenaceae</taxon>
        <taxon>Taylorella</taxon>
    </lineage>
</organism>
<evidence type="ECO:0000256" key="7">
    <source>
        <dbReference type="ARBA" id="ARBA00023239"/>
    </source>
</evidence>
<proteinExistence type="inferred from homology"/>
<dbReference type="PANTHER" id="PTHR30272">
    <property type="entry name" value="3-HYDROXYACYL-[ACYL-CARRIER-PROTEIN] DEHYDRATASE"/>
    <property type="match status" value="1"/>
</dbReference>
<dbReference type="Proteomes" id="UP000007472">
    <property type="component" value="Chromosome"/>
</dbReference>
<dbReference type="GO" id="GO:0005737">
    <property type="term" value="C:cytoplasm"/>
    <property type="evidence" value="ECO:0007669"/>
    <property type="project" value="UniProtKB-SubCell"/>
</dbReference>
<feature type="active site" evidence="9">
    <location>
        <position position="55"/>
    </location>
</feature>
<evidence type="ECO:0000256" key="9">
    <source>
        <dbReference type="HAMAP-Rule" id="MF_00406"/>
    </source>
</evidence>
<keyword evidence="3 9" id="KW-0963">Cytoplasm</keyword>
<dbReference type="InterPro" id="IPR010084">
    <property type="entry name" value="FabZ"/>
</dbReference>
<keyword evidence="4 9" id="KW-0444">Lipid biosynthesis</keyword>